<dbReference type="RefSeq" id="WP_160358326.1">
    <property type="nucleotide sequence ID" value="NZ_WSRQ01000006.1"/>
</dbReference>
<sequence>MENNNTCDGFLCSHVDSCNIKGDCRECDSFCTCSACLFDYVPNDDNCYMNF</sequence>
<evidence type="ECO:0000313" key="1">
    <source>
        <dbReference type="EMBL" id="MVX63127.1"/>
    </source>
</evidence>
<accession>A0A964W1J6</accession>
<gene>
    <name evidence="1" type="ORF">GKZ28_05370</name>
</gene>
<dbReference type="AlphaFoldDB" id="A0A964W1J6"/>
<protein>
    <submittedName>
        <fullName evidence="1">Uncharacterized protein</fullName>
    </submittedName>
</protein>
<dbReference type="EMBL" id="WSRQ01000006">
    <property type="protein sequence ID" value="MVX63127.1"/>
    <property type="molecule type" value="Genomic_DNA"/>
</dbReference>
<proteinExistence type="predicted"/>
<dbReference type="Proteomes" id="UP000656077">
    <property type="component" value="Unassembled WGS sequence"/>
</dbReference>
<comment type="caution">
    <text evidence="1">The sequence shown here is derived from an EMBL/GenBank/DDBJ whole genome shotgun (WGS) entry which is preliminary data.</text>
</comment>
<reference evidence="1" key="1">
    <citation type="submission" date="2019-12" db="EMBL/GenBank/DDBJ databases">
        <title>Microbes associate with the intestines of laboratory mice.</title>
        <authorList>
            <person name="Navarre W."/>
            <person name="Wong E."/>
        </authorList>
    </citation>
    <scope>NUCLEOTIDE SEQUENCE</scope>
    <source>
        <strain evidence="1">NM79_F5</strain>
    </source>
</reference>
<organism evidence="1 2">
    <name type="scientific">Clostridium chromiireducens</name>
    <dbReference type="NCBI Taxonomy" id="225345"/>
    <lineage>
        <taxon>Bacteria</taxon>
        <taxon>Bacillati</taxon>
        <taxon>Bacillota</taxon>
        <taxon>Clostridia</taxon>
        <taxon>Eubacteriales</taxon>
        <taxon>Clostridiaceae</taxon>
        <taxon>Clostridium</taxon>
    </lineage>
</organism>
<evidence type="ECO:0000313" key="2">
    <source>
        <dbReference type="Proteomes" id="UP000656077"/>
    </source>
</evidence>
<name>A0A964W1J6_9CLOT</name>